<feature type="domain" description="Transposase IS204/IS1001/IS1096/IS1165 DDE" evidence="8">
    <location>
        <begin position="117"/>
        <end position="236"/>
    </location>
</feature>
<comment type="subcellular location">
    <subcellularLocation>
        <location evidence="1">Membrane</location>
        <topology evidence="1">Multi-pass membrane protein</topology>
    </subcellularLocation>
</comment>
<evidence type="ECO:0000256" key="6">
    <source>
        <dbReference type="ARBA" id="ARBA00023098"/>
    </source>
</evidence>
<gene>
    <name evidence="9" type="ORF">METZ01_LOCUS128344</name>
</gene>
<dbReference type="GO" id="GO:0006631">
    <property type="term" value="P:fatty acid metabolic process"/>
    <property type="evidence" value="ECO:0007669"/>
    <property type="project" value="UniProtKB-KW"/>
</dbReference>
<keyword evidence="4" id="KW-1133">Transmembrane helix</keyword>
<evidence type="ECO:0000313" key="9">
    <source>
        <dbReference type="EMBL" id="SVA75490.1"/>
    </source>
</evidence>
<dbReference type="AlphaFoldDB" id="A0A381YF19"/>
<evidence type="ECO:0000256" key="4">
    <source>
        <dbReference type="ARBA" id="ARBA00022989"/>
    </source>
</evidence>
<keyword evidence="5" id="KW-0560">Oxidoreductase</keyword>
<feature type="non-terminal residue" evidence="9">
    <location>
        <position position="1"/>
    </location>
</feature>
<dbReference type="GO" id="GO:0016020">
    <property type="term" value="C:membrane"/>
    <property type="evidence" value="ECO:0007669"/>
    <property type="project" value="UniProtKB-SubCell"/>
</dbReference>
<evidence type="ECO:0000256" key="7">
    <source>
        <dbReference type="ARBA" id="ARBA00023136"/>
    </source>
</evidence>
<dbReference type="PANTHER" id="PTHR11351:SF33">
    <property type="entry name" value="DELTA-9 FATTY ACID DESATURASE, DESA"/>
    <property type="match status" value="1"/>
</dbReference>
<organism evidence="9">
    <name type="scientific">marine metagenome</name>
    <dbReference type="NCBI Taxonomy" id="408172"/>
    <lineage>
        <taxon>unclassified sequences</taxon>
        <taxon>metagenomes</taxon>
        <taxon>ecological metagenomes</taxon>
    </lineage>
</organism>
<evidence type="ECO:0000256" key="1">
    <source>
        <dbReference type="ARBA" id="ARBA00004141"/>
    </source>
</evidence>
<proteinExistence type="predicted"/>
<sequence length="244" mass="27094">APGIIIAACQLITMPLLAAGVINGLCHAKGYRNFETDDVSTNLWPIGIFVAGEELHNNHHAFPSSAKFSCRPWEVDMGWLHLKVFSALGLAKIKRVAPVPEMNLEPSAPDVDALRAIIVNRMHVLRHYTHSVILPALRRDLGNSDQKNSVIIRQAKKLLTWHPGMLDEVSKQRLLEIVEGYPSVQTVLAFRNELKDLWEGSHSSNESLLADLRNWCAKAEASGNKGLQEFSSYLQSFRSIPATA</sequence>
<keyword evidence="3" id="KW-0276">Fatty acid metabolism</keyword>
<keyword evidence="2" id="KW-0812">Transmembrane</keyword>
<dbReference type="PANTHER" id="PTHR11351">
    <property type="entry name" value="ACYL-COA DESATURASE"/>
    <property type="match status" value="1"/>
</dbReference>
<accession>A0A381YF19</accession>
<name>A0A381YF19_9ZZZZ</name>
<dbReference type="EMBL" id="UINC01018060">
    <property type="protein sequence ID" value="SVA75490.1"/>
    <property type="molecule type" value="Genomic_DNA"/>
</dbReference>
<evidence type="ECO:0000259" key="8">
    <source>
        <dbReference type="Pfam" id="PF01610"/>
    </source>
</evidence>
<dbReference type="Pfam" id="PF01610">
    <property type="entry name" value="DDE_Tnp_ISL3"/>
    <property type="match status" value="1"/>
</dbReference>
<dbReference type="InterPro" id="IPR015876">
    <property type="entry name" value="Acyl-CoA_DS"/>
</dbReference>
<dbReference type="InterPro" id="IPR002560">
    <property type="entry name" value="Transposase_DDE"/>
</dbReference>
<keyword evidence="7" id="KW-0472">Membrane</keyword>
<evidence type="ECO:0000256" key="2">
    <source>
        <dbReference type="ARBA" id="ARBA00022692"/>
    </source>
</evidence>
<dbReference type="GO" id="GO:0016717">
    <property type="term" value="F:oxidoreductase activity, acting on paired donors, with oxidation of a pair of donors resulting in the reduction of molecular oxygen to two molecules of water"/>
    <property type="evidence" value="ECO:0007669"/>
    <property type="project" value="InterPro"/>
</dbReference>
<evidence type="ECO:0000256" key="3">
    <source>
        <dbReference type="ARBA" id="ARBA00022832"/>
    </source>
</evidence>
<protein>
    <recommendedName>
        <fullName evidence="8">Transposase IS204/IS1001/IS1096/IS1165 DDE domain-containing protein</fullName>
    </recommendedName>
</protein>
<reference evidence="9" key="1">
    <citation type="submission" date="2018-05" db="EMBL/GenBank/DDBJ databases">
        <authorList>
            <person name="Lanie J.A."/>
            <person name="Ng W.-L."/>
            <person name="Kazmierczak K.M."/>
            <person name="Andrzejewski T.M."/>
            <person name="Davidsen T.M."/>
            <person name="Wayne K.J."/>
            <person name="Tettelin H."/>
            <person name="Glass J.I."/>
            <person name="Rusch D."/>
            <person name="Podicherti R."/>
            <person name="Tsui H.-C.T."/>
            <person name="Winkler M.E."/>
        </authorList>
    </citation>
    <scope>NUCLEOTIDE SEQUENCE</scope>
</reference>
<keyword evidence="6" id="KW-0443">Lipid metabolism</keyword>
<evidence type="ECO:0000256" key="5">
    <source>
        <dbReference type="ARBA" id="ARBA00023002"/>
    </source>
</evidence>